<dbReference type="PANTHER" id="PTHR11941">
    <property type="entry name" value="ENOYL-COA HYDRATASE-RELATED"/>
    <property type="match status" value="1"/>
</dbReference>
<dbReference type="SUPFAM" id="SSF52096">
    <property type="entry name" value="ClpP/crotonase"/>
    <property type="match status" value="1"/>
</dbReference>
<dbReference type="InterPro" id="IPR001753">
    <property type="entry name" value="Enoyl-CoA_hydra/iso"/>
</dbReference>
<evidence type="ECO:0000256" key="1">
    <source>
        <dbReference type="ARBA" id="ARBA00005254"/>
    </source>
</evidence>
<dbReference type="Pfam" id="PF00378">
    <property type="entry name" value="ECH_1"/>
    <property type="match status" value="1"/>
</dbReference>
<dbReference type="Gene3D" id="3.90.226.10">
    <property type="entry name" value="2-enoyl-CoA Hydratase, Chain A, domain 1"/>
    <property type="match status" value="1"/>
</dbReference>
<protein>
    <submittedName>
        <fullName evidence="3">Unannotated protein</fullName>
    </submittedName>
</protein>
<reference evidence="3" key="1">
    <citation type="submission" date="2020-05" db="EMBL/GenBank/DDBJ databases">
        <authorList>
            <person name="Chiriac C."/>
            <person name="Salcher M."/>
            <person name="Ghai R."/>
            <person name="Kavagutti S V."/>
        </authorList>
    </citation>
    <scope>NUCLEOTIDE SEQUENCE</scope>
</reference>
<gene>
    <name evidence="3" type="ORF">UFOPK1572_00679</name>
</gene>
<dbReference type="CDD" id="cd06558">
    <property type="entry name" value="crotonase-like"/>
    <property type="match status" value="1"/>
</dbReference>
<keyword evidence="2" id="KW-0456">Lyase</keyword>
<dbReference type="EMBL" id="CAEZTC010000069">
    <property type="protein sequence ID" value="CAB4558822.1"/>
    <property type="molecule type" value="Genomic_DNA"/>
</dbReference>
<sequence length="274" mass="28982">MTTLDTGQHDLIGRIDGAVAVLSFNRPDRRNALSEEVYAGFAKVLPEIAARTDIHVVMITGEEGAFCAGGDVKGMNESHRSGSGHSTSVEDRIEGLRSRQNTVSAALRALPQPVIAALPGAAAGAGLSIALAADIRIAAERAIVMTAFANVGASGDFGSSWFLPRLVGEAKAKELMFTSPRLTAREAKELGIVNVVLPDEDFAASALAWCHSLAQRAPIALRYMKENINRAGDVTLQAALDAEATAMVRTMATDDHKEAAAAFVEKRTPKFTGR</sequence>
<evidence type="ECO:0000313" key="3">
    <source>
        <dbReference type="EMBL" id="CAB4558822.1"/>
    </source>
</evidence>
<dbReference type="InterPro" id="IPR014748">
    <property type="entry name" value="Enoyl-CoA_hydra_C"/>
</dbReference>
<proteinExistence type="inferred from homology"/>
<dbReference type="GO" id="GO:0016836">
    <property type="term" value="F:hydro-lyase activity"/>
    <property type="evidence" value="ECO:0007669"/>
    <property type="project" value="UniProtKB-ARBA"/>
</dbReference>
<name>A0A6J6D4V5_9ZZZZ</name>
<comment type="similarity">
    <text evidence="1">Belongs to the enoyl-CoA hydratase/isomerase family.</text>
</comment>
<dbReference type="GO" id="GO:0006635">
    <property type="term" value="P:fatty acid beta-oxidation"/>
    <property type="evidence" value="ECO:0007669"/>
    <property type="project" value="TreeGrafter"/>
</dbReference>
<organism evidence="3">
    <name type="scientific">freshwater metagenome</name>
    <dbReference type="NCBI Taxonomy" id="449393"/>
    <lineage>
        <taxon>unclassified sequences</taxon>
        <taxon>metagenomes</taxon>
        <taxon>ecological metagenomes</taxon>
    </lineage>
</organism>
<dbReference type="AlphaFoldDB" id="A0A6J6D4V5"/>
<evidence type="ECO:0000256" key="2">
    <source>
        <dbReference type="ARBA" id="ARBA00023239"/>
    </source>
</evidence>
<dbReference type="FunFam" id="1.10.12.10:FF:000001">
    <property type="entry name" value="Probable enoyl-CoA hydratase, mitochondrial"/>
    <property type="match status" value="1"/>
</dbReference>
<dbReference type="Gene3D" id="1.10.12.10">
    <property type="entry name" value="Lyase 2-enoyl-coa Hydratase, Chain A, domain 2"/>
    <property type="match status" value="1"/>
</dbReference>
<dbReference type="InterPro" id="IPR029045">
    <property type="entry name" value="ClpP/crotonase-like_dom_sf"/>
</dbReference>
<accession>A0A6J6D4V5</accession>
<dbReference type="PANTHER" id="PTHR11941:SF133">
    <property type="entry name" value="1,2-EPOXYPHENYLACETYL-COA ISOMERASE"/>
    <property type="match status" value="1"/>
</dbReference>